<gene>
    <name evidence="2" type="ORF">BDP27DRAFT_1357327</name>
</gene>
<feature type="signal peptide" evidence="1">
    <location>
        <begin position="1"/>
        <end position="18"/>
    </location>
</feature>
<feature type="chain" id="PRO_5040341792" evidence="1">
    <location>
        <begin position="19"/>
        <end position="142"/>
    </location>
</feature>
<name>A0A9P5UFE5_9AGAR</name>
<evidence type="ECO:0000256" key="1">
    <source>
        <dbReference type="SAM" id="SignalP"/>
    </source>
</evidence>
<dbReference type="Proteomes" id="UP000772434">
    <property type="component" value="Unassembled WGS sequence"/>
</dbReference>
<dbReference type="AlphaFoldDB" id="A0A9P5UFE5"/>
<sequence>MFRLTVLLLIQAVMIVHGLPEPRAESLDISIPPLLRPWIYLLWTIARNQRYYLWKSPESVQWGEMSNGPWLLAEYKCQLNRERRRHGAMQAQVVTMTTIQVWVFVTSSLAGSRLARKLLKRVSHSGVRKTALQQRTMSEHSL</sequence>
<protein>
    <submittedName>
        <fullName evidence="2">Uncharacterized protein</fullName>
    </submittedName>
</protein>
<evidence type="ECO:0000313" key="2">
    <source>
        <dbReference type="EMBL" id="KAF9077191.1"/>
    </source>
</evidence>
<proteinExistence type="predicted"/>
<evidence type="ECO:0000313" key="3">
    <source>
        <dbReference type="Proteomes" id="UP000772434"/>
    </source>
</evidence>
<organism evidence="2 3">
    <name type="scientific">Rhodocollybia butyracea</name>
    <dbReference type="NCBI Taxonomy" id="206335"/>
    <lineage>
        <taxon>Eukaryota</taxon>
        <taxon>Fungi</taxon>
        <taxon>Dikarya</taxon>
        <taxon>Basidiomycota</taxon>
        <taxon>Agaricomycotina</taxon>
        <taxon>Agaricomycetes</taxon>
        <taxon>Agaricomycetidae</taxon>
        <taxon>Agaricales</taxon>
        <taxon>Marasmiineae</taxon>
        <taxon>Omphalotaceae</taxon>
        <taxon>Rhodocollybia</taxon>
    </lineage>
</organism>
<reference evidence="2" key="1">
    <citation type="submission" date="2020-11" db="EMBL/GenBank/DDBJ databases">
        <authorList>
            <consortium name="DOE Joint Genome Institute"/>
            <person name="Ahrendt S."/>
            <person name="Riley R."/>
            <person name="Andreopoulos W."/>
            <person name="Labutti K."/>
            <person name="Pangilinan J."/>
            <person name="Ruiz-Duenas F.J."/>
            <person name="Barrasa J.M."/>
            <person name="Sanchez-Garcia M."/>
            <person name="Camarero S."/>
            <person name="Miyauchi S."/>
            <person name="Serrano A."/>
            <person name="Linde D."/>
            <person name="Babiker R."/>
            <person name="Drula E."/>
            <person name="Ayuso-Fernandez I."/>
            <person name="Pacheco R."/>
            <person name="Padilla G."/>
            <person name="Ferreira P."/>
            <person name="Barriuso J."/>
            <person name="Kellner H."/>
            <person name="Castanera R."/>
            <person name="Alfaro M."/>
            <person name="Ramirez L."/>
            <person name="Pisabarro A.G."/>
            <person name="Kuo A."/>
            <person name="Tritt A."/>
            <person name="Lipzen A."/>
            <person name="He G."/>
            <person name="Yan M."/>
            <person name="Ng V."/>
            <person name="Cullen D."/>
            <person name="Martin F."/>
            <person name="Rosso M.-N."/>
            <person name="Henrissat B."/>
            <person name="Hibbett D."/>
            <person name="Martinez A.T."/>
            <person name="Grigoriev I.V."/>
        </authorList>
    </citation>
    <scope>NUCLEOTIDE SEQUENCE</scope>
    <source>
        <strain evidence="2">AH 40177</strain>
    </source>
</reference>
<accession>A0A9P5UFE5</accession>
<dbReference type="EMBL" id="JADNRY010000004">
    <property type="protein sequence ID" value="KAF9077191.1"/>
    <property type="molecule type" value="Genomic_DNA"/>
</dbReference>
<keyword evidence="3" id="KW-1185">Reference proteome</keyword>
<keyword evidence="1" id="KW-0732">Signal</keyword>
<comment type="caution">
    <text evidence="2">The sequence shown here is derived from an EMBL/GenBank/DDBJ whole genome shotgun (WGS) entry which is preliminary data.</text>
</comment>